<dbReference type="InterPro" id="IPR006860">
    <property type="entry name" value="FecR"/>
</dbReference>
<evidence type="ECO:0000259" key="2">
    <source>
        <dbReference type="Pfam" id="PF04773"/>
    </source>
</evidence>
<dbReference type="Gene3D" id="2.60.120.1440">
    <property type="match status" value="1"/>
</dbReference>
<sequence>MKPLLSKQTIWHLFEGKTSPLQNTLVQEWLEEPGNQELYFQWLEEWERENTQFKPNVEQAYLRSLELAGLRSGSSSEAGFTPETPVRSLGNRIRFYQWAAACIFLLLGTYLLRDFWFYKHYETGYGEVRTILLPDNSRVSLNAHSALTIPRFGFGTGSREVQLTGEAEFAIQHLPDNRRFIVRTPDQLEVQVLGTEFIVYSRERGSKVVLNQGKVQLRSLTNLKAQPVVMVPGDVATLSMKGQLTLRHQQPLSTHQAWKHHRFMFENTPVSEIAYQISEQFGVNVVVSDSTLARRTVGGTFQANTVDDVLRVIADILNVRITRTIQPDQSVETFVLTPVH</sequence>
<comment type="caution">
    <text evidence="4">The sequence shown here is derived from an EMBL/GenBank/DDBJ whole genome shotgun (WGS) entry which is preliminary data.</text>
</comment>
<evidence type="ECO:0000313" key="4">
    <source>
        <dbReference type="EMBL" id="RAI75582.1"/>
    </source>
</evidence>
<keyword evidence="5" id="KW-1185">Reference proteome</keyword>
<gene>
    <name evidence="4" type="ORF">HMF3257_18020</name>
</gene>
<keyword evidence="1" id="KW-0472">Membrane</keyword>
<dbReference type="PANTHER" id="PTHR30273:SF2">
    <property type="entry name" value="PROTEIN FECR"/>
    <property type="match status" value="1"/>
</dbReference>
<keyword evidence="1" id="KW-1133">Transmembrane helix</keyword>
<dbReference type="OrthoDB" id="1523489at2"/>
<organism evidence="4 5">
    <name type="scientific">Spirosoma telluris</name>
    <dbReference type="NCBI Taxonomy" id="2183553"/>
    <lineage>
        <taxon>Bacteria</taxon>
        <taxon>Pseudomonadati</taxon>
        <taxon>Bacteroidota</taxon>
        <taxon>Cytophagia</taxon>
        <taxon>Cytophagales</taxon>
        <taxon>Cytophagaceae</taxon>
        <taxon>Spirosoma</taxon>
    </lineage>
</organism>
<name>A0A327NK90_9BACT</name>
<keyword evidence="1" id="KW-0812">Transmembrane</keyword>
<feature type="domain" description="FecR protein" evidence="2">
    <location>
        <begin position="121"/>
        <end position="216"/>
    </location>
</feature>
<proteinExistence type="predicted"/>
<dbReference type="AlphaFoldDB" id="A0A327NK90"/>
<dbReference type="PANTHER" id="PTHR30273">
    <property type="entry name" value="PERIPLASMIC SIGNAL SENSOR AND SIGMA FACTOR ACTIVATOR FECR-RELATED"/>
    <property type="match status" value="1"/>
</dbReference>
<dbReference type="Proteomes" id="UP000249016">
    <property type="component" value="Unassembled WGS sequence"/>
</dbReference>
<evidence type="ECO:0000256" key="1">
    <source>
        <dbReference type="SAM" id="Phobius"/>
    </source>
</evidence>
<protein>
    <submittedName>
        <fullName evidence="4">Iron dicitrate transport regulator FecR</fullName>
    </submittedName>
</protein>
<dbReference type="InterPro" id="IPR012373">
    <property type="entry name" value="Ferrdict_sens_TM"/>
</dbReference>
<feature type="domain" description="Protein FecR C-terminal" evidence="3">
    <location>
        <begin position="262"/>
        <end position="322"/>
    </location>
</feature>
<reference evidence="4 5" key="1">
    <citation type="submission" date="2018-06" db="EMBL/GenBank/DDBJ databases">
        <title>Spirosoma sp. HMF3257 Genome sequencing and assembly.</title>
        <authorList>
            <person name="Kang H."/>
            <person name="Cha I."/>
            <person name="Kim H."/>
            <person name="Kang J."/>
            <person name="Joh K."/>
        </authorList>
    </citation>
    <scope>NUCLEOTIDE SEQUENCE [LARGE SCALE GENOMIC DNA]</scope>
    <source>
        <strain evidence="4 5">HMF3257</strain>
    </source>
</reference>
<dbReference type="EMBL" id="QLII01000001">
    <property type="protein sequence ID" value="RAI75582.1"/>
    <property type="molecule type" value="Genomic_DNA"/>
</dbReference>
<dbReference type="GO" id="GO:0016989">
    <property type="term" value="F:sigma factor antagonist activity"/>
    <property type="evidence" value="ECO:0007669"/>
    <property type="project" value="TreeGrafter"/>
</dbReference>
<dbReference type="Pfam" id="PF04773">
    <property type="entry name" value="FecR"/>
    <property type="match status" value="1"/>
</dbReference>
<evidence type="ECO:0000313" key="5">
    <source>
        <dbReference type="Proteomes" id="UP000249016"/>
    </source>
</evidence>
<dbReference type="Gene3D" id="3.55.50.30">
    <property type="match status" value="1"/>
</dbReference>
<evidence type="ECO:0000259" key="3">
    <source>
        <dbReference type="Pfam" id="PF16344"/>
    </source>
</evidence>
<accession>A0A327NK90</accession>
<dbReference type="Pfam" id="PF16344">
    <property type="entry name" value="FecR_C"/>
    <property type="match status" value="1"/>
</dbReference>
<dbReference type="PIRSF" id="PIRSF018266">
    <property type="entry name" value="FecR"/>
    <property type="match status" value="1"/>
</dbReference>
<dbReference type="RefSeq" id="WP_111344162.1">
    <property type="nucleotide sequence ID" value="NZ_QLII01000001.1"/>
</dbReference>
<dbReference type="InterPro" id="IPR032508">
    <property type="entry name" value="FecR_C"/>
</dbReference>
<feature type="transmembrane region" description="Helical" evidence="1">
    <location>
        <begin position="95"/>
        <end position="112"/>
    </location>
</feature>